<comment type="caution">
    <text evidence="1">The sequence shown here is derived from an EMBL/GenBank/DDBJ whole genome shotgun (WGS) entry which is preliminary data.</text>
</comment>
<keyword evidence="2" id="KW-1185">Reference proteome</keyword>
<evidence type="ECO:0000313" key="2">
    <source>
        <dbReference type="Proteomes" id="UP001430614"/>
    </source>
</evidence>
<dbReference type="EMBL" id="JAJITC010000009">
    <property type="protein sequence ID" value="MCC8403916.1"/>
    <property type="molecule type" value="Genomic_DNA"/>
</dbReference>
<gene>
    <name evidence="1" type="ORF">LJ655_18820</name>
</gene>
<proteinExistence type="predicted"/>
<dbReference type="Proteomes" id="UP001430614">
    <property type="component" value="Unassembled WGS sequence"/>
</dbReference>
<evidence type="ECO:0000313" key="1">
    <source>
        <dbReference type="EMBL" id="MCC8403916.1"/>
    </source>
</evidence>
<dbReference type="RefSeq" id="WP_230562740.1">
    <property type="nucleotide sequence ID" value="NZ_JAJITC010000009.1"/>
</dbReference>
<accession>A0ABS8KGM5</accession>
<protein>
    <submittedName>
        <fullName evidence="1">Uncharacterized protein</fullName>
    </submittedName>
</protein>
<sequence>MDEARLTAALSGLIGPTLAADLVADLMKIRRDCATRTLERAAPGKFVETFVQCLQLIDTGTYDAKPSVDDYLGKKVENTALPEGLRICAARVARAMYTFRNKRNIAHKNDVDANTHDLAFTHQGAAWATAELLRHATGISMQEAGALIELVQAPVGTLVEEIDGTRLIHADVPVRTELLFLLHSHYPDAVPVDAVLRSLSRRSAGTVRNRLRDLHAEKLTHGNPKSGYRLTQAGHAAAVVEIKNLSV</sequence>
<name>A0ABS8KGM5_9BURK</name>
<reference evidence="1 2" key="1">
    <citation type="submission" date="2021-11" db="EMBL/GenBank/DDBJ databases">
        <authorList>
            <person name="Oh E.-T."/>
            <person name="Kim S.-B."/>
        </authorList>
    </citation>
    <scope>NUCLEOTIDE SEQUENCE [LARGE SCALE GENOMIC DNA]</scope>
    <source>
        <strain evidence="1 2">MMS20-SJTN17</strain>
    </source>
</reference>
<organism evidence="1 2">
    <name type="scientific">Paraburkholderia translucens</name>
    <dbReference type="NCBI Taxonomy" id="2886945"/>
    <lineage>
        <taxon>Bacteria</taxon>
        <taxon>Pseudomonadati</taxon>
        <taxon>Pseudomonadota</taxon>
        <taxon>Betaproteobacteria</taxon>
        <taxon>Burkholderiales</taxon>
        <taxon>Burkholderiaceae</taxon>
        <taxon>Paraburkholderia</taxon>
    </lineage>
</organism>